<dbReference type="Proteomes" id="UP000051036">
    <property type="component" value="Unassembled WGS sequence"/>
</dbReference>
<dbReference type="InterPro" id="IPR014044">
    <property type="entry name" value="CAP_dom"/>
</dbReference>
<protein>
    <recommendedName>
        <fullName evidence="2">SCP domain-containing protein</fullName>
    </recommendedName>
</protein>
<dbReference type="InterPro" id="IPR035940">
    <property type="entry name" value="CAP_sf"/>
</dbReference>
<proteinExistence type="predicted"/>
<reference evidence="3 4" key="1">
    <citation type="journal article" date="2015" name="Genome Announc.">
        <title>Expanding the biotechnology potential of lactobacilli through comparative genomics of 213 strains and associated genera.</title>
        <authorList>
            <person name="Sun Z."/>
            <person name="Harris H.M."/>
            <person name="McCann A."/>
            <person name="Guo C."/>
            <person name="Argimon S."/>
            <person name="Zhang W."/>
            <person name="Yang X."/>
            <person name="Jeffery I.B."/>
            <person name="Cooney J.C."/>
            <person name="Kagawa T.F."/>
            <person name="Liu W."/>
            <person name="Song Y."/>
            <person name="Salvetti E."/>
            <person name="Wrobel A."/>
            <person name="Rasinkangas P."/>
            <person name="Parkhill J."/>
            <person name="Rea M.C."/>
            <person name="O'Sullivan O."/>
            <person name="Ritari J."/>
            <person name="Douillard F.P."/>
            <person name="Paul Ross R."/>
            <person name="Yang R."/>
            <person name="Briner A.E."/>
            <person name="Felis G.E."/>
            <person name="de Vos W.M."/>
            <person name="Barrangou R."/>
            <person name="Klaenhammer T.R."/>
            <person name="Caufield P.W."/>
            <person name="Cui Y."/>
            <person name="Zhang H."/>
            <person name="O'Toole P.W."/>
        </authorList>
    </citation>
    <scope>NUCLEOTIDE SEQUENCE [LARGE SCALE GENOMIC DNA]</scope>
    <source>
        <strain evidence="3 4">DSM 16043</strain>
    </source>
</reference>
<dbReference type="STRING" id="1423763.FC46_GL000427"/>
<dbReference type="CDD" id="cd05379">
    <property type="entry name" value="CAP_bacterial"/>
    <property type="match status" value="1"/>
</dbReference>
<dbReference type="Gene3D" id="3.40.33.10">
    <property type="entry name" value="CAP"/>
    <property type="match status" value="1"/>
</dbReference>
<feature type="chain" id="PRO_5006411698" description="SCP domain-containing protein" evidence="1">
    <location>
        <begin position="27"/>
        <end position="408"/>
    </location>
</feature>
<dbReference type="PATRIC" id="fig|1423763.3.peg.431"/>
<keyword evidence="4" id="KW-1185">Reference proteome</keyword>
<dbReference type="AlphaFoldDB" id="A0A0R1UH50"/>
<dbReference type="OrthoDB" id="1766522at2"/>
<dbReference type="SUPFAM" id="SSF55797">
    <property type="entry name" value="PR-1-like"/>
    <property type="match status" value="1"/>
</dbReference>
<dbReference type="EMBL" id="AZFM01000015">
    <property type="protein sequence ID" value="KRL90133.1"/>
    <property type="molecule type" value="Genomic_DNA"/>
</dbReference>
<comment type="caution">
    <text evidence="3">The sequence shown here is derived from an EMBL/GenBank/DDBJ whole genome shotgun (WGS) entry which is preliminary data.</text>
</comment>
<dbReference type="RefSeq" id="WP_057798703.1">
    <property type="nucleotide sequence ID" value="NZ_AZFM01000015.1"/>
</dbReference>
<evidence type="ECO:0000313" key="4">
    <source>
        <dbReference type="Proteomes" id="UP000051036"/>
    </source>
</evidence>
<evidence type="ECO:0000313" key="3">
    <source>
        <dbReference type="EMBL" id="KRL90133.1"/>
    </source>
</evidence>
<evidence type="ECO:0000256" key="1">
    <source>
        <dbReference type="SAM" id="SignalP"/>
    </source>
</evidence>
<dbReference type="Pfam" id="PF00188">
    <property type="entry name" value="CAP"/>
    <property type="match status" value="1"/>
</dbReference>
<accession>A0A0R1UH50</accession>
<feature type="domain" description="SCP" evidence="2">
    <location>
        <begin position="83"/>
        <end position="212"/>
    </location>
</feature>
<gene>
    <name evidence="3" type="ORF">FC46_GL000427</name>
</gene>
<evidence type="ECO:0000259" key="2">
    <source>
        <dbReference type="Pfam" id="PF00188"/>
    </source>
</evidence>
<keyword evidence="1" id="KW-0732">Signal</keyword>
<feature type="signal peptide" evidence="1">
    <location>
        <begin position="1"/>
        <end position="26"/>
    </location>
</feature>
<name>A0A0R1UH50_9LACO</name>
<organism evidence="3 4">
    <name type="scientific">Lactobacillus kalixensis DSM 16043</name>
    <dbReference type="NCBI Taxonomy" id="1423763"/>
    <lineage>
        <taxon>Bacteria</taxon>
        <taxon>Bacillati</taxon>
        <taxon>Bacillota</taxon>
        <taxon>Bacilli</taxon>
        <taxon>Lactobacillales</taxon>
        <taxon>Lactobacillaceae</taxon>
        <taxon>Lactobacillus</taxon>
    </lineage>
</organism>
<sequence>MFFKKISIAVISSVLLLMPVSSVVNAATFTSGEINQIQHLQKEYTELDKTKYSIENIYQTKPRLKEKFSAGSLKDSYINSQIAYINYYRSLFGLYPVTADSTANNSAQKTAAVMAAINANPFVNQHGLPADTRPNYVSKSTWKLAQSTSQTSNLNFNVTNQSAGDVITDLLTDHYNLTGSDTGHRAWLLSTRLSTTGVGAVYGNNGYRYSVQKVLNVNDIFRTASQPVVTYPNSGVFPIELIKGKNIAWSIYFSNKTYSGTPIIEITDNDTGKTYSATNVTNYSKAGYGNFKTVITYSPGKMPIIEGHEYTVNIHGLYKYTFKLFKQDISGQTQTATTSSNSDSAASYEKAAVQQDTHADSSMAKVSGKIWAIFNPKIKDFRNINYFEVLKNGKWHNNFFLKRVLQLK</sequence>